<protein>
    <submittedName>
        <fullName evidence="1">Uncharacterized protein</fullName>
    </submittedName>
</protein>
<keyword evidence="2" id="KW-1185">Reference proteome</keyword>
<dbReference type="KEGG" id="sper:EW093_16075"/>
<dbReference type="RefSeq" id="WP_149569373.1">
    <property type="nucleotide sequence ID" value="NZ_CP035807.1"/>
</dbReference>
<evidence type="ECO:0000313" key="1">
    <source>
        <dbReference type="EMBL" id="QEN06139.1"/>
    </source>
</evidence>
<name>A0A5C1QGE2_9SPIO</name>
<dbReference type="AlphaFoldDB" id="A0A5C1QGE2"/>
<dbReference type="EMBL" id="CP035807">
    <property type="protein sequence ID" value="QEN06139.1"/>
    <property type="molecule type" value="Genomic_DNA"/>
</dbReference>
<evidence type="ECO:0000313" key="2">
    <source>
        <dbReference type="Proteomes" id="UP000323824"/>
    </source>
</evidence>
<reference evidence="1 2" key="2">
    <citation type="submission" date="2019-09" db="EMBL/GenBank/DDBJ databases">
        <title>Complete Genome Sequence and Methylome Analysis of free living Spirochaetas.</title>
        <authorList>
            <person name="Leshcheva N."/>
            <person name="Mikheeva N."/>
        </authorList>
    </citation>
    <scope>NUCLEOTIDE SEQUENCE [LARGE SCALE GENOMIC DNA]</scope>
    <source>
        <strain evidence="1 2">P</strain>
    </source>
</reference>
<reference evidence="1 2" key="1">
    <citation type="submission" date="2019-02" db="EMBL/GenBank/DDBJ databases">
        <authorList>
            <person name="Fomenkov A."/>
            <person name="Dubinina G."/>
            <person name="Grabovich M."/>
            <person name="Vincze T."/>
            <person name="Roberts R.J."/>
        </authorList>
    </citation>
    <scope>NUCLEOTIDE SEQUENCE [LARGE SCALE GENOMIC DNA]</scope>
    <source>
        <strain evidence="1 2">P</strain>
    </source>
</reference>
<gene>
    <name evidence="1" type="ORF">EW093_16075</name>
</gene>
<sequence length="285" mass="32714">MKQKLIIILTSIVILLFTGCDAILNSAYPEYDLSAGEEFVNNEIRVNLDVPIALTYDSNPIKVMLIPVYGGTYDIHNTRVKSFYNYSYINTYFDFLGKETYSVIVFHDVNNNDKPDTGERGILLRDSFNKDVFDFRSYNESTTLFGTENFTDSSLLSPAITNAFENNTIDYSFNISGPDYLSYSGDADGNSRFYITPNNSNLAVESIEWQITDHQGAVCGYYYNWAYQTGYMLTNGNYVDIYYSNLQHLLDDDDNWWSGYDMYINFKVHYVGGGTYEGVKYINLY</sequence>
<accession>A0A5C1QGE2</accession>
<dbReference type="Proteomes" id="UP000323824">
    <property type="component" value="Chromosome"/>
</dbReference>
<proteinExistence type="predicted"/>
<dbReference type="PROSITE" id="PS51257">
    <property type="entry name" value="PROKAR_LIPOPROTEIN"/>
    <property type="match status" value="1"/>
</dbReference>
<organism evidence="1 2">
    <name type="scientific">Thiospirochaeta perfilievii</name>
    <dbReference type="NCBI Taxonomy" id="252967"/>
    <lineage>
        <taxon>Bacteria</taxon>
        <taxon>Pseudomonadati</taxon>
        <taxon>Spirochaetota</taxon>
        <taxon>Spirochaetia</taxon>
        <taxon>Spirochaetales</taxon>
        <taxon>Spirochaetaceae</taxon>
        <taxon>Thiospirochaeta</taxon>
    </lineage>
</organism>